<dbReference type="SMART" id="SM00710">
    <property type="entry name" value="PbH1"/>
    <property type="match status" value="9"/>
</dbReference>
<gene>
    <name evidence="11" type="primary">LOC111275444</name>
</gene>
<dbReference type="Pfam" id="PF00295">
    <property type="entry name" value="Glyco_hydro_28"/>
    <property type="match status" value="2"/>
</dbReference>
<evidence type="ECO:0000256" key="5">
    <source>
        <dbReference type="ARBA" id="ARBA00022801"/>
    </source>
</evidence>
<dbReference type="PROSITE" id="PS00502">
    <property type="entry name" value="POLYGALACTURONASE"/>
    <property type="match status" value="1"/>
</dbReference>
<proteinExistence type="inferred from homology"/>
<evidence type="ECO:0000256" key="8">
    <source>
        <dbReference type="PROSITE-ProRule" id="PRU10052"/>
    </source>
</evidence>
<keyword evidence="4" id="KW-0964">Secreted</keyword>
<keyword evidence="6 9" id="KW-0326">Glycosidase</keyword>
<sequence length="609" mass="65048">MQLNQNFVKNVGNGFQIGGKIIAPRKLSDWRGHDISRWLSFRNINGLIVDGNGTIDGRGVIWWKSAKDATGIPTVSCIFLASISNLHIIAPETSHNTDGIDISSSSHVQIRNCFIGTGDDCVAINSGCSNISISGVVCGPGHEEFLLSVGSLGKGGADAQVQDIRVEHCIFNGTLNGARIKTWQKSAVNLSGISFMGFRGTSLSNDAIKLSCSKSVGCTNILLDHINIKSAVRGTTVYSSCINAHGRYMDSFPKDWNHSFRLVLWLLILRSSRVFSQLINVMDYGAVGDGMTDDSQAFMKAWIVVCGARSSMPVLNVPTGRKFLLKPSQFGGPCNSPNVHFQVGGTIVGPSKLSDWRGHDISRWLSFRNVNGLIVDGNGLIDGQGAIWWKSAEEGKPRPLALGFSSCNNLKLSGLTHINSPRSHISIDSCTNITITNLHIIAPKTSPNTDGLDISSSSNVQIQDCYIGTGDDCIAINSGCNNINISGVDCGPGHGISVGSLGEGGAMAEVEDIRVENCTFNGTQNGARIKTWQESAVKLSDISFMGFRGTSLSDDAINLSCSKSVGCTNILLDHINITSAVPGEIVYSSCINAHGRCIDSIPKVDCLLP</sequence>
<dbReference type="RefSeq" id="XP_022716559.1">
    <property type="nucleotide sequence ID" value="XM_022860824.1"/>
</dbReference>
<evidence type="ECO:0000256" key="1">
    <source>
        <dbReference type="ARBA" id="ARBA00004191"/>
    </source>
</evidence>
<accession>A0A6P5WKT7</accession>
<organism evidence="10 11">
    <name type="scientific">Durio zibethinus</name>
    <name type="common">Durian</name>
    <dbReference type="NCBI Taxonomy" id="66656"/>
    <lineage>
        <taxon>Eukaryota</taxon>
        <taxon>Viridiplantae</taxon>
        <taxon>Streptophyta</taxon>
        <taxon>Embryophyta</taxon>
        <taxon>Tracheophyta</taxon>
        <taxon>Spermatophyta</taxon>
        <taxon>Magnoliopsida</taxon>
        <taxon>eudicotyledons</taxon>
        <taxon>Gunneridae</taxon>
        <taxon>Pentapetalae</taxon>
        <taxon>rosids</taxon>
        <taxon>malvids</taxon>
        <taxon>Malvales</taxon>
        <taxon>Malvaceae</taxon>
        <taxon>Helicteroideae</taxon>
        <taxon>Durio</taxon>
    </lineage>
</organism>
<evidence type="ECO:0000256" key="7">
    <source>
        <dbReference type="ARBA" id="ARBA00023316"/>
    </source>
</evidence>
<dbReference type="GO" id="GO:0004650">
    <property type="term" value="F:polygalacturonase activity"/>
    <property type="evidence" value="ECO:0007669"/>
    <property type="project" value="InterPro"/>
</dbReference>
<reference evidence="11" key="1">
    <citation type="submission" date="2025-08" db="UniProtKB">
        <authorList>
            <consortium name="RefSeq"/>
        </authorList>
    </citation>
    <scope>IDENTIFICATION</scope>
    <source>
        <tissue evidence="11">Fruit stalk</tissue>
    </source>
</reference>
<evidence type="ECO:0000313" key="11">
    <source>
        <dbReference type="RefSeq" id="XP_022716559.1"/>
    </source>
</evidence>
<dbReference type="GO" id="GO:0071555">
    <property type="term" value="P:cell wall organization"/>
    <property type="evidence" value="ECO:0007669"/>
    <property type="project" value="UniProtKB-KW"/>
</dbReference>
<dbReference type="InterPro" id="IPR012334">
    <property type="entry name" value="Pectin_lyas_fold"/>
</dbReference>
<protein>
    <submittedName>
        <fullName evidence="11">Probable polygalacturonase At3g15720</fullName>
    </submittedName>
</protein>
<dbReference type="GO" id="GO:0005975">
    <property type="term" value="P:carbohydrate metabolic process"/>
    <property type="evidence" value="ECO:0007669"/>
    <property type="project" value="InterPro"/>
</dbReference>
<keyword evidence="3" id="KW-0134">Cell wall</keyword>
<keyword evidence="10" id="KW-1185">Reference proteome</keyword>
<evidence type="ECO:0000256" key="3">
    <source>
        <dbReference type="ARBA" id="ARBA00022512"/>
    </source>
</evidence>
<feature type="active site" evidence="8">
    <location>
        <position position="494"/>
    </location>
</feature>
<evidence type="ECO:0000313" key="10">
    <source>
        <dbReference type="Proteomes" id="UP000515121"/>
    </source>
</evidence>
<evidence type="ECO:0000256" key="6">
    <source>
        <dbReference type="ARBA" id="ARBA00023295"/>
    </source>
</evidence>
<dbReference type="Gene3D" id="2.160.20.10">
    <property type="entry name" value="Single-stranded right-handed beta-helix, Pectin lyase-like"/>
    <property type="match status" value="3"/>
</dbReference>
<dbReference type="KEGG" id="dzi:111275444"/>
<dbReference type="AlphaFoldDB" id="A0A6P5WKT7"/>
<dbReference type="InterPro" id="IPR011050">
    <property type="entry name" value="Pectin_lyase_fold/virulence"/>
</dbReference>
<dbReference type="SUPFAM" id="SSF51126">
    <property type="entry name" value="Pectin lyase-like"/>
    <property type="match status" value="2"/>
</dbReference>
<name>A0A6P5WKT7_DURZI</name>
<comment type="subcellular location">
    <subcellularLocation>
        <location evidence="1">Secreted</location>
        <location evidence="1">Cell wall</location>
    </subcellularLocation>
</comment>
<evidence type="ECO:0000256" key="2">
    <source>
        <dbReference type="ARBA" id="ARBA00008834"/>
    </source>
</evidence>
<dbReference type="GeneID" id="111275444"/>
<dbReference type="Proteomes" id="UP000515121">
    <property type="component" value="Unplaced"/>
</dbReference>
<dbReference type="PANTHER" id="PTHR31375">
    <property type="match status" value="1"/>
</dbReference>
<keyword evidence="7" id="KW-0961">Cell wall biogenesis/degradation</keyword>
<dbReference type="InterPro" id="IPR000743">
    <property type="entry name" value="Glyco_hydro_28"/>
</dbReference>
<keyword evidence="5 9" id="KW-0378">Hydrolase</keyword>
<dbReference type="OrthoDB" id="187139at2759"/>
<evidence type="ECO:0000256" key="9">
    <source>
        <dbReference type="RuleBase" id="RU361169"/>
    </source>
</evidence>
<comment type="similarity">
    <text evidence="2 9">Belongs to the glycosyl hydrolase 28 family.</text>
</comment>
<dbReference type="InterPro" id="IPR006626">
    <property type="entry name" value="PbH1"/>
</dbReference>
<evidence type="ECO:0000256" key="4">
    <source>
        <dbReference type="ARBA" id="ARBA00022525"/>
    </source>
</evidence>